<evidence type="ECO:0000259" key="3">
    <source>
        <dbReference type="PROSITE" id="PS01031"/>
    </source>
</evidence>
<evidence type="ECO:0000313" key="4">
    <source>
        <dbReference type="EMBL" id="RFO94884.1"/>
    </source>
</evidence>
<feature type="domain" description="SHSP" evidence="3">
    <location>
        <begin position="25"/>
        <end position="140"/>
    </location>
</feature>
<organism evidence="4 5">
    <name type="scientific">Rhodoferax lacus</name>
    <dbReference type="NCBI Taxonomy" id="2184758"/>
    <lineage>
        <taxon>Bacteria</taxon>
        <taxon>Pseudomonadati</taxon>
        <taxon>Pseudomonadota</taxon>
        <taxon>Betaproteobacteria</taxon>
        <taxon>Burkholderiales</taxon>
        <taxon>Comamonadaceae</taxon>
        <taxon>Rhodoferax</taxon>
    </lineage>
</organism>
<dbReference type="InterPro" id="IPR008978">
    <property type="entry name" value="HSP20-like_chaperone"/>
</dbReference>
<evidence type="ECO:0000256" key="2">
    <source>
        <dbReference type="RuleBase" id="RU003616"/>
    </source>
</evidence>
<dbReference type="Proteomes" id="UP000260665">
    <property type="component" value="Unassembled WGS sequence"/>
</dbReference>
<proteinExistence type="inferred from homology"/>
<accession>A0A3E1R6B9</accession>
<comment type="similarity">
    <text evidence="1 2">Belongs to the small heat shock protein (HSP20) family.</text>
</comment>
<dbReference type="InterPro" id="IPR002068">
    <property type="entry name" value="A-crystallin/Hsp20_dom"/>
</dbReference>
<dbReference type="EMBL" id="QFZK01000028">
    <property type="protein sequence ID" value="RFO94884.1"/>
    <property type="molecule type" value="Genomic_DNA"/>
</dbReference>
<dbReference type="SUPFAM" id="SSF49764">
    <property type="entry name" value="HSP20-like chaperones"/>
    <property type="match status" value="1"/>
</dbReference>
<gene>
    <name evidence="4" type="ORF">DIC66_21275</name>
</gene>
<dbReference type="PANTHER" id="PTHR11527">
    <property type="entry name" value="HEAT-SHOCK PROTEIN 20 FAMILY MEMBER"/>
    <property type="match status" value="1"/>
</dbReference>
<sequence length="140" mass="15248">MDPIFGPSFDILARSFSNNLRLGESLLGGLDVHVDVVEKNGTYRVRADLPGVKKEDINVRIDGNTVNIEAKAQDSAESKDTDGKVVFSERYCGAVSRTFKLDKDLDETKATGKYTDGVLTLDLPKKAGVSKVETKAITIQ</sequence>
<dbReference type="AlphaFoldDB" id="A0A3E1R6B9"/>
<evidence type="ECO:0000313" key="5">
    <source>
        <dbReference type="Proteomes" id="UP000260665"/>
    </source>
</evidence>
<comment type="caution">
    <text evidence="4">The sequence shown here is derived from an EMBL/GenBank/DDBJ whole genome shotgun (WGS) entry which is preliminary data.</text>
</comment>
<evidence type="ECO:0000256" key="1">
    <source>
        <dbReference type="PROSITE-ProRule" id="PRU00285"/>
    </source>
</evidence>
<protein>
    <submittedName>
        <fullName evidence="4">Heat-shock protein Hsp20</fullName>
    </submittedName>
</protein>
<keyword evidence="5" id="KW-1185">Reference proteome</keyword>
<dbReference type="Gene3D" id="2.60.40.790">
    <property type="match status" value="1"/>
</dbReference>
<name>A0A3E1R6B9_9BURK</name>
<reference evidence="4 5" key="1">
    <citation type="submission" date="2018-05" db="EMBL/GenBank/DDBJ databases">
        <title>Rhodoferax soyangensis sp.nov., isolated from an oligotrophic freshwater lake.</title>
        <authorList>
            <person name="Park M."/>
        </authorList>
    </citation>
    <scope>NUCLEOTIDE SEQUENCE [LARGE SCALE GENOMIC DNA]</scope>
    <source>
        <strain evidence="4 5">IMCC26218</strain>
    </source>
</reference>
<dbReference type="PROSITE" id="PS01031">
    <property type="entry name" value="SHSP"/>
    <property type="match status" value="1"/>
</dbReference>
<dbReference type="InterPro" id="IPR031107">
    <property type="entry name" value="Small_HSP"/>
</dbReference>
<dbReference type="OrthoDB" id="9808910at2"/>
<dbReference type="Pfam" id="PF00011">
    <property type="entry name" value="HSP20"/>
    <property type="match status" value="1"/>
</dbReference>